<keyword evidence="12" id="KW-1185">Reference proteome</keyword>
<feature type="domain" description="Aminopeptidase N-like N-terminal" evidence="10">
    <location>
        <begin position="109"/>
        <end position="249"/>
    </location>
</feature>
<dbReference type="GO" id="GO:0006508">
    <property type="term" value="P:proteolysis"/>
    <property type="evidence" value="ECO:0007669"/>
    <property type="project" value="UniProtKB-KW"/>
</dbReference>
<keyword evidence="4" id="KW-0479">Metal-binding</keyword>
<evidence type="ECO:0000256" key="5">
    <source>
        <dbReference type="ARBA" id="ARBA00022801"/>
    </source>
</evidence>
<keyword evidence="5" id="KW-0378">Hydrolase</keyword>
<feature type="compositionally biased region" description="Low complexity" evidence="8">
    <location>
        <begin position="120"/>
        <end position="130"/>
    </location>
</feature>
<sequence length="498" mass="56417">MSLGVKVMNFIQPSHYELSITLSDDFFSEKTNGSDISYSASLTIHCNIVNDEDDNYILPSIELDCNSDRIEIFGVSIEKNKNKLKGTLFEQNKKPISTSSNSSSSKNEQKKKKNDKSCNHNHNNNNSEISSNKKGLIIKSPIEPFTLGKYEIKISFKGIIVPSKKAMSGLFYSIHSKNSSKIICSHFEAHFAHYAFPCFDDWTQKATFQLGISNLNSNYKCISNMSVKMKNDSKKTVMFNTSPKMSIYLLGIFIGQFECLETSYISKKDEDETEFPISVYYLESGSSLIVDNSKTILEMSCKILPLLEDYFDQSILKQNISKLDWIIVPELIIGGGMENWSCITLLEKHTANTSMDMKKLGPFVEILAHELSHFWVGNLVGFPFHIKEGLAMYLEKIITDQVLKRANSITIKKNDKKNNNTSIISEIKSASNNDANLSVEQMFQKMFTGVAYTQCFDFICNECVGTLGPTVFRDRLRQVISDNEFGFVNEDDFVQSFK</sequence>
<keyword evidence="7" id="KW-0482">Metalloprotease</keyword>
<dbReference type="GO" id="GO:0005615">
    <property type="term" value="C:extracellular space"/>
    <property type="evidence" value="ECO:0007669"/>
    <property type="project" value="TreeGrafter"/>
</dbReference>
<dbReference type="Gene3D" id="2.60.40.1730">
    <property type="entry name" value="tricorn interacting facor f3 domain"/>
    <property type="match status" value="1"/>
</dbReference>
<evidence type="ECO:0000259" key="9">
    <source>
        <dbReference type="Pfam" id="PF01433"/>
    </source>
</evidence>
<dbReference type="InterPro" id="IPR001930">
    <property type="entry name" value="Peptidase_M1"/>
</dbReference>
<evidence type="ECO:0000256" key="3">
    <source>
        <dbReference type="ARBA" id="ARBA00022670"/>
    </source>
</evidence>
<dbReference type="Pfam" id="PF01433">
    <property type="entry name" value="Peptidase_M1"/>
    <property type="match status" value="1"/>
</dbReference>
<dbReference type="RefSeq" id="XP_002671789.1">
    <property type="nucleotide sequence ID" value="XM_002671743.1"/>
</dbReference>
<dbReference type="OrthoDB" id="263805at2759"/>
<proteinExistence type="inferred from homology"/>
<comment type="cofactor">
    <cofactor evidence="1">
        <name>Zn(2+)</name>
        <dbReference type="ChEBI" id="CHEBI:29105"/>
    </cofactor>
</comment>
<dbReference type="KEGG" id="ngr:NAEGRDRAFT_73039"/>
<accession>D2VVJ3</accession>
<keyword evidence="3" id="KW-0645">Protease</keyword>
<dbReference type="GeneID" id="8854014"/>
<dbReference type="GO" id="GO:0008270">
    <property type="term" value="F:zinc ion binding"/>
    <property type="evidence" value="ECO:0007669"/>
    <property type="project" value="InterPro"/>
</dbReference>
<feature type="region of interest" description="Disordered" evidence="8">
    <location>
        <begin position="88"/>
        <end position="130"/>
    </location>
</feature>
<dbReference type="PANTHER" id="PTHR11533:SF299">
    <property type="entry name" value="AMINOPEPTIDASE"/>
    <property type="match status" value="1"/>
</dbReference>
<feature type="compositionally biased region" description="Low complexity" evidence="8">
    <location>
        <begin position="94"/>
        <end position="106"/>
    </location>
</feature>
<evidence type="ECO:0000256" key="1">
    <source>
        <dbReference type="ARBA" id="ARBA00001947"/>
    </source>
</evidence>
<dbReference type="VEuPathDB" id="AmoebaDB:NAEGRDRAFT_73039"/>
<dbReference type="SUPFAM" id="SSF55486">
    <property type="entry name" value="Metalloproteases ('zincins'), catalytic domain"/>
    <property type="match status" value="1"/>
</dbReference>
<evidence type="ECO:0000313" key="12">
    <source>
        <dbReference type="Proteomes" id="UP000006671"/>
    </source>
</evidence>
<dbReference type="SUPFAM" id="SSF63737">
    <property type="entry name" value="Leukotriene A4 hydrolase N-terminal domain"/>
    <property type="match status" value="1"/>
</dbReference>
<dbReference type="GO" id="GO:0043171">
    <property type="term" value="P:peptide catabolic process"/>
    <property type="evidence" value="ECO:0007669"/>
    <property type="project" value="TreeGrafter"/>
</dbReference>
<dbReference type="OMA" id="ELSHFWV"/>
<evidence type="ECO:0000259" key="10">
    <source>
        <dbReference type="Pfam" id="PF17900"/>
    </source>
</evidence>
<name>D2VVJ3_NAEGR</name>
<protein>
    <submittedName>
        <fullName evidence="11">Predicted protein</fullName>
    </submittedName>
</protein>
<evidence type="ECO:0000256" key="7">
    <source>
        <dbReference type="ARBA" id="ARBA00023049"/>
    </source>
</evidence>
<keyword evidence="6" id="KW-0862">Zinc</keyword>
<dbReference type="PANTHER" id="PTHR11533">
    <property type="entry name" value="PROTEASE M1 ZINC METALLOPROTEASE"/>
    <property type="match status" value="1"/>
</dbReference>
<evidence type="ECO:0000256" key="4">
    <source>
        <dbReference type="ARBA" id="ARBA00022723"/>
    </source>
</evidence>
<dbReference type="Gene3D" id="1.10.390.10">
    <property type="entry name" value="Neutral Protease Domain 2"/>
    <property type="match status" value="1"/>
</dbReference>
<dbReference type="InterPro" id="IPR045357">
    <property type="entry name" value="Aminopeptidase_N-like_N"/>
</dbReference>
<dbReference type="InterPro" id="IPR014782">
    <property type="entry name" value="Peptidase_M1_dom"/>
</dbReference>
<feature type="domain" description="Peptidase M1 membrane alanine aminopeptidase" evidence="9">
    <location>
        <begin position="297"/>
        <end position="497"/>
    </location>
</feature>
<dbReference type="GO" id="GO:0005737">
    <property type="term" value="C:cytoplasm"/>
    <property type="evidence" value="ECO:0007669"/>
    <property type="project" value="TreeGrafter"/>
</dbReference>
<dbReference type="eggNOG" id="KOG1046">
    <property type="taxonomic scope" value="Eukaryota"/>
</dbReference>
<organism evidence="12">
    <name type="scientific">Naegleria gruberi</name>
    <name type="common">Amoeba</name>
    <dbReference type="NCBI Taxonomy" id="5762"/>
    <lineage>
        <taxon>Eukaryota</taxon>
        <taxon>Discoba</taxon>
        <taxon>Heterolobosea</taxon>
        <taxon>Tetramitia</taxon>
        <taxon>Eutetramitia</taxon>
        <taxon>Vahlkampfiidae</taxon>
        <taxon>Naegleria</taxon>
    </lineage>
</organism>
<dbReference type="Pfam" id="PF17900">
    <property type="entry name" value="Peptidase_M1_N"/>
    <property type="match status" value="1"/>
</dbReference>
<dbReference type="GO" id="GO:0070006">
    <property type="term" value="F:metalloaminopeptidase activity"/>
    <property type="evidence" value="ECO:0007669"/>
    <property type="project" value="TreeGrafter"/>
</dbReference>
<dbReference type="GO" id="GO:0042277">
    <property type="term" value="F:peptide binding"/>
    <property type="evidence" value="ECO:0007669"/>
    <property type="project" value="TreeGrafter"/>
</dbReference>
<comment type="similarity">
    <text evidence="2">Belongs to the peptidase M1 family.</text>
</comment>
<dbReference type="InterPro" id="IPR042097">
    <property type="entry name" value="Aminopeptidase_N-like_N_sf"/>
</dbReference>
<dbReference type="STRING" id="5762.D2VVJ3"/>
<dbReference type="Proteomes" id="UP000006671">
    <property type="component" value="Unassembled WGS sequence"/>
</dbReference>
<evidence type="ECO:0000256" key="2">
    <source>
        <dbReference type="ARBA" id="ARBA00010136"/>
    </source>
</evidence>
<evidence type="ECO:0000256" key="8">
    <source>
        <dbReference type="SAM" id="MobiDB-lite"/>
    </source>
</evidence>
<reference evidence="11 12" key="1">
    <citation type="journal article" date="2010" name="Cell">
        <title>The genome of Naegleria gruberi illuminates early eukaryotic versatility.</title>
        <authorList>
            <person name="Fritz-Laylin L.K."/>
            <person name="Prochnik S.E."/>
            <person name="Ginger M.L."/>
            <person name="Dacks J.B."/>
            <person name="Carpenter M.L."/>
            <person name="Field M.C."/>
            <person name="Kuo A."/>
            <person name="Paredez A."/>
            <person name="Chapman J."/>
            <person name="Pham J."/>
            <person name="Shu S."/>
            <person name="Neupane R."/>
            <person name="Cipriano M."/>
            <person name="Mancuso J."/>
            <person name="Tu H."/>
            <person name="Salamov A."/>
            <person name="Lindquist E."/>
            <person name="Shapiro H."/>
            <person name="Lucas S."/>
            <person name="Grigoriev I.V."/>
            <person name="Cande W.Z."/>
            <person name="Fulton C."/>
            <person name="Rokhsar D.S."/>
            <person name="Dawson S.C."/>
        </authorList>
    </citation>
    <scope>NUCLEOTIDE SEQUENCE [LARGE SCALE GENOMIC DNA]</scope>
    <source>
        <strain evidence="11 12">NEG-M</strain>
    </source>
</reference>
<dbReference type="InterPro" id="IPR050344">
    <property type="entry name" value="Peptidase_M1_aminopeptidases"/>
</dbReference>
<dbReference type="PRINTS" id="PR00756">
    <property type="entry name" value="ALADIPTASE"/>
</dbReference>
<evidence type="ECO:0000313" key="11">
    <source>
        <dbReference type="EMBL" id="EFC39045.1"/>
    </source>
</evidence>
<gene>
    <name evidence="11" type="ORF">NAEGRDRAFT_73039</name>
</gene>
<dbReference type="InterPro" id="IPR027268">
    <property type="entry name" value="Peptidase_M4/M1_CTD_sf"/>
</dbReference>
<dbReference type="EMBL" id="GG738902">
    <property type="protein sequence ID" value="EFC39045.1"/>
    <property type="molecule type" value="Genomic_DNA"/>
</dbReference>
<dbReference type="AlphaFoldDB" id="D2VVJ3"/>
<evidence type="ECO:0000256" key="6">
    <source>
        <dbReference type="ARBA" id="ARBA00022833"/>
    </source>
</evidence>
<dbReference type="InParanoid" id="D2VVJ3"/>
<dbReference type="GO" id="GO:0016020">
    <property type="term" value="C:membrane"/>
    <property type="evidence" value="ECO:0007669"/>
    <property type="project" value="TreeGrafter"/>
</dbReference>